<gene>
    <name evidence="3" type="ORF">C7M84_014907</name>
</gene>
<feature type="chain" id="PRO_5019438101" evidence="2">
    <location>
        <begin position="36"/>
        <end position="404"/>
    </location>
</feature>
<keyword evidence="2" id="KW-0732">Signal</keyword>
<organism evidence="3 4">
    <name type="scientific">Penaeus vannamei</name>
    <name type="common">Whiteleg shrimp</name>
    <name type="synonym">Litopenaeus vannamei</name>
    <dbReference type="NCBI Taxonomy" id="6689"/>
    <lineage>
        <taxon>Eukaryota</taxon>
        <taxon>Metazoa</taxon>
        <taxon>Ecdysozoa</taxon>
        <taxon>Arthropoda</taxon>
        <taxon>Crustacea</taxon>
        <taxon>Multicrustacea</taxon>
        <taxon>Malacostraca</taxon>
        <taxon>Eumalacostraca</taxon>
        <taxon>Eucarida</taxon>
        <taxon>Decapoda</taxon>
        <taxon>Dendrobranchiata</taxon>
        <taxon>Penaeoidea</taxon>
        <taxon>Penaeidae</taxon>
        <taxon>Penaeus</taxon>
    </lineage>
</organism>
<evidence type="ECO:0000256" key="2">
    <source>
        <dbReference type="SAM" id="SignalP"/>
    </source>
</evidence>
<reference evidence="3 4" key="1">
    <citation type="submission" date="2018-04" db="EMBL/GenBank/DDBJ databases">
        <authorList>
            <person name="Zhang X."/>
            <person name="Yuan J."/>
            <person name="Li F."/>
            <person name="Xiang J."/>
        </authorList>
    </citation>
    <scope>NUCLEOTIDE SEQUENCE [LARGE SCALE GENOMIC DNA]</scope>
    <source>
        <tissue evidence="3">Muscle</tissue>
    </source>
</reference>
<protein>
    <submittedName>
        <fullName evidence="3">Uncharacterized protein</fullName>
    </submittedName>
</protein>
<reference evidence="3 4" key="2">
    <citation type="submission" date="2019-01" db="EMBL/GenBank/DDBJ databases">
        <title>The decoding of complex shrimp genome reveals the adaptation for benthos swimmer, frequently molting mechanism and breeding impact on genome.</title>
        <authorList>
            <person name="Sun Y."/>
            <person name="Gao Y."/>
            <person name="Yu Y."/>
        </authorList>
    </citation>
    <scope>NUCLEOTIDE SEQUENCE [LARGE SCALE GENOMIC DNA]</scope>
    <source>
        <tissue evidence="3">Muscle</tissue>
    </source>
</reference>
<keyword evidence="4" id="KW-1185">Reference proteome</keyword>
<dbReference type="EMBL" id="QCYY01002863">
    <property type="protein sequence ID" value="ROT67038.1"/>
    <property type="molecule type" value="Genomic_DNA"/>
</dbReference>
<proteinExistence type="predicted"/>
<evidence type="ECO:0000313" key="3">
    <source>
        <dbReference type="EMBL" id="ROT67038.1"/>
    </source>
</evidence>
<dbReference type="Proteomes" id="UP000283509">
    <property type="component" value="Unassembled WGS sequence"/>
</dbReference>
<accession>A0A423SS72</accession>
<dbReference type="AlphaFoldDB" id="A0A423SS72"/>
<evidence type="ECO:0000256" key="1">
    <source>
        <dbReference type="SAM" id="MobiDB-lite"/>
    </source>
</evidence>
<evidence type="ECO:0000313" key="4">
    <source>
        <dbReference type="Proteomes" id="UP000283509"/>
    </source>
</evidence>
<comment type="caution">
    <text evidence="3">The sequence shown here is derived from an EMBL/GenBank/DDBJ whole genome shotgun (WGS) entry which is preliminary data.</text>
</comment>
<feature type="region of interest" description="Disordered" evidence="1">
    <location>
        <begin position="339"/>
        <end position="367"/>
    </location>
</feature>
<feature type="signal peptide" evidence="2">
    <location>
        <begin position="1"/>
        <end position="35"/>
    </location>
</feature>
<name>A0A423SS72_PENVA</name>
<sequence>MGARPSPFRASFHARLAKWALFPSLSLLPLMAGSSSPFALPPWHDWPIGARSSPFAHSSMHASANHKPSDRLLTVGGVPLSESSRDKFITRFRGLLSLRKIQLATRNAPTLTAGSRFPRVVAPRPRFQNKHAKNLYVPEFKLIPLLTPPHPPSTHPSPPHPLILFPLNSSLSSPPSTLFLNPPLSPIPPPSTPHLLPTSTSSLKSPLPIPSSHPYSPYYYLSLSQLLPTSTPLLPPQSTPLLFPSLTSLQSLFPHPYSFITTFPPSYPSPLTPLFPPQPPALLIPLPSPTPLLLPPKNNSVCRIFCTLPPSLTLPSRSLPPSSAPPFCKTSTCTLPAPLSASPSLPPSQRDPAPTPRPRNGCVNVHSRPAGHRLQLGLRSAAGHARSLARIKSFFCKVRSEVET</sequence>